<dbReference type="PANTHER" id="PTHR32305">
    <property type="match status" value="1"/>
</dbReference>
<dbReference type="Gene3D" id="4.10.220.110">
    <property type="match status" value="1"/>
</dbReference>
<dbReference type="Pfam" id="PF22178">
    <property type="entry name" value="Gp5_trimer_C"/>
    <property type="match status" value="1"/>
</dbReference>
<reference evidence="7 8" key="1">
    <citation type="submission" date="2022-11" db="EMBL/GenBank/DDBJ databases">
        <title>Genome sequencing of Acetobacter type strain.</title>
        <authorList>
            <person name="Heo J."/>
            <person name="Lee D."/>
            <person name="Han B.-H."/>
            <person name="Hong S.-B."/>
            <person name="Kwon S.-W."/>
        </authorList>
    </citation>
    <scope>NUCLEOTIDE SEQUENCE [LARGE SCALE GENOMIC DNA]</scope>
    <source>
        <strain evidence="7 8">KACC 21253</strain>
    </source>
</reference>
<dbReference type="InterPro" id="IPR054030">
    <property type="entry name" value="Gp5_Vgr_C"/>
</dbReference>
<dbReference type="InterPro" id="IPR006533">
    <property type="entry name" value="T6SS_Vgr_RhsGE"/>
</dbReference>
<feature type="domain" description="Gp5/Type VI secretion system Vgr protein OB-fold" evidence="5">
    <location>
        <begin position="423"/>
        <end position="490"/>
    </location>
</feature>
<dbReference type="NCBIfam" id="TIGR03361">
    <property type="entry name" value="VI_Rhs_Vgr"/>
    <property type="match status" value="1"/>
</dbReference>
<dbReference type="RefSeq" id="WP_173558997.1">
    <property type="nucleotide sequence ID" value="NZ_JAPIUZ010000001.1"/>
</dbReference>
<keyword evidence="8" id="KW-1185">Reference proteome</keyword>
<dbReference type="SUPFAM" id="SSF69349">
    <property type="entry name" value="Phage fibre proteins"/>
    <property type="match status" value="1"/>
</dbReference>
<protein>
    <submittedName>
        <fullName evidence="7">Type VI secretion system tip protein TssI/VgrG</fullName>
    </submittedName>
</protein>
<dbReference type="Gene3D" id="2.40.50.230">
    <property type="entry name" value="Gp5 N-terminal domain"/>
    <property type="match status" value="1"/>
</dbReference>
<feature type="region of interest" description="Disordered" evidence="4">
    <location>
        <begin position="1"/>
        <end position="20"/>
    </location>
</feature>
<evidence type="ECO:0000259" key="6">
    <source>
        <dbReference type="Pfam" id="PF22178"/>
    </source>
</evidence>
<dbReference type="InterPro" id="IPR006531">
    <property type="entry name" value="Gp5/Vgr_OB"/>
</dbReference>
<evidence type="ECO:0000256" key="2">
    <source>
        <dbReference type="ARBA" id="ARBA00005558"/>
    </source>
</evidence>
<evidence type="ECO:0000313" key="7">
    <source>
        <dbReference type="EMBL" id="MCX2563220.1"/>
    </source>
</evidence>
<dbReference type="Gene3D" id="2.30.110.50">
    <property type="match status" value="1"/>
</dbReference>
<dbReference type="Pfam" id="PF04717">
    <property type="entry name" value="Phage_base_V"/>
    <property type="match status" value="1"/>
</dbReference>
<feature type="compositionally biased region" description="Polar residues" evidence="4">
    <location>
        <begin position="1"/>
        <end position="17"/>
    </location>
</feature>
<proteinExistence type="inferred from homology"/>
<dbReference type="InterPro" id="IPR050708">
    <property type="entry name" value="T6SS_VgrG/RHS"/>
</dbReference>
<evidence type="ECO:0000256" key="3">
    <source>
        <dbReference type="ARBA" id="ARBA00022525"/>
    </source>
</evidence>
<dbReference type="Proteomes" id="UP001301152">
    <property type="component" value="Unassembled WGS sequence"/>
</dbReference>
<sequence>MSSTTPTSISGTANKASQARDAVQGVRSVLDSISGADPLSPLMETSSPLGEDFLPNQSGSLHAIALNAHESISQPFHVSLTIVTTAGQLSPDLLLYNPFCVTIKRSPSADRHFNGVVQRMTPVGKTERGRWTYQLEIVPRLWFLSQSEDCRIFQNQSVDQILTTLLSEHGVQPFEFKIYGDKPVREYTTQFNETTLGFMHRLLQEEGWFYFFEHSKSEHKLIITDRNESFLPVSRPLHRVVPKGNNVDIIDQWGGGSATAHGQVTLTDYDPSRPAVPIHAQEVTLSTTAGAATRKVARWPALTKDQKTADRRARSHIEHAEASSSLCRGHGYDPEFMPGRRFQIESDPLTGNEMTEYALQSVSHLASDNTWAGQSSGAHYDCSFSCFLQATPWREPANNARPAMTGIFSGVVIGPKGQQIHADSLGRIKVRIIFDHRKETSSGFATWVRVIQPWAGDSWGWQHLPRVGTEVAVAFMNGDPDEPVVIGGLYNQSMQPVFAVPSEQTKSGFRSRSVHGSSSEFSELSIDDNKGQEKIYLRSQRDLQTYVLNDRKTDIDGYSTTNIEKDVSLTTKKGSMTVTSETGAVTIQAETEITLKVGASTFRLTQDGITLNSDKITGTAGNTITFLGSTIHLNG</sequence>
<dbReference type="SUPFAM" id="SSF69255">
    <property type="entry name" value="gp5 N-terminal domain-like"/>
    <property type="match status" value="1"/>
</dbReference>
<evidence type="ECO:0000256" key="4">
    <source>
        <dbReference type="SAM" id="MobiDB-lite"/>
    </source>
</evidence>
<name>A0ABT3QD75_9PROT</name>
<gene>
    <name evidence="7" type="primary">tssI</name>
    <name evidence="7" type="ORF">OQ497_04480</name>
</gene>
<dbReference type="Gene3D" id="3.55.50.10">
    <property type="entry name" value="Baseplate protein-like domains"/>
    <property type="match status" value="1"/>
</dbReference>
<comment type="caution">
    <text evidence="7">The sequence shown here is derived from an EMBL/GenBank/DDBJ whole genome shotgun (WGS) entry which is preliminary data.</text>
</comment>
<feature type="domain" description="Gp5/Type VI secretion system Vgr C-terminal trimerisation" evidence="6">
    <location>
        <begin position="507"/>
        <end position="596"/>
    </location>
</feature>
<dbReference type="SUPFAM" id="SSF69279">
    <property type="entry name" value="Phage tail proteins"/>
    <property type="match status" value="2"/>
</dbReference>
<keyword evidence="3" id="KW-0964">Secreted</keyword>
<dbReference type="InterPro" id="IPR017847">
    <property type="entry name" value="T6SS_RhsGE_Vgr_subset"/>
</dbReference>
<comment type="subcellular location">
    <subcellularLocation>
        <location evidence="1">Secreted</location>
    </subcellularLocation>
</comment>
<accession>A0ABT3QD75</accession>
<dbReference type="Pfam" id="PF05954">
    <property type="entry name" value="Phage_GPD"/>
    <property type="match status" value="1"/>
</dbReference>
<evidence type="ECO:0000256" key="1">
    <source>
        <dbReference type="ARBA" id="ARBA00004613"/>
    </source>
</evidence>
<evidence type="ECO:0000259" key="5">
    <source>
        <dbReference type="Pfam" id="PF04717"/>
    </source>
</evidence>
<dbReference type="PANTHER" id="PTHR32305:SF15">
    <property type="entry name" value="PROTEIN RHSA-RELATED"/>
    <property type="match status" value="1"/>
</dbReference>
<comment type="similarity">
    <text evidence="2">Belongs to the VgrG protein family.</text>
</comment>
<dbReference type="EMBL" id="JAPIUZ010000001">
    <property type="protein sequence ID" value="MCX2563220.1"/>
    <property type="molecule type" value="Genomic_DNA"/>
</dbReference>
<dbReference type="NCBIfam" id="TIGR01646">
    <property type="entry name" value="vgr_GE"/>
    <property type="match status" value="1"/>
</dbReference>
<dbReference type="InterPro" id="IPR037026">
    <property type="entry name" value="Vgr_OB-fold_dom_sf"/>
</dbReference>
<organism evidence="7 8">
    <name type="scientific">Acetobacter thailandicus</name>
    <dbReference type="NCBI Taxonomy" id="1502842"/>
    <lineage>
        <taxon>Bacteria</taxon>
        <taxon>Pseudomonadati</taxon>
        <taxon>Pseudomonadota</taxon>
        <taxon>Alphaproteobacteria</taxon>
        <taxon>Acetobacterales</taxon>
        <taxon>Acetobacteraceae</taxon>
        <taxon>Acetobacter</taxon>
    </lineage>
</organism>
<evidence type="ECO:0000313" key="8">
    <source>
        <dbReference type="Proteomes" id="UP001301152"/>
    </source>
</evidence>